<reference evidence="2 3" key="1">
    <citation type="submission" date="2015-04" db="EMBL/GenBank/DDBJ databases">
        <title>The draft genome sequence of Fusarium langsethiae, a T-2/HT-2 mycotoxin producer.</title>
        <authorList>
            <person name="Lysoe E."/>
            <person name="Divon H.H."/>
            <person name="Terzi V."/>
            <person name="Orru L."/>
            <person name="Lamontanara A."/>
            <person name="Kolseth A.-K."/>
            <person name="Frandsen R.J."/>
            <person name="Nielsen K."/>
            <person name="Thrane U."/>
        </authorList>
    </citation>
    <scope>NUCLEOTIDE SEQUENCE [LARGE SCALE GENOMIC DNA]</scope>
    <source>
        <strain evidence="2 3">Fl201059</strain>
    </source>
</reference>
<dbReference type="Proteomes" id="UP000037904">
    <property type="component" value="Unassembled WGS sequence"/>
</dbReference>
<evidence type="ECO:0000256" key="1">
    <source>
        <dbReference type="SAM" id="SignalP"/>
    </source>
</evidence>
<sequence>MLTNRAAVALDYNLLHLFIFPLLLLKHAPSSPSYINTTHHQHRNSTSKIFRFNESFLSSSHIPPILSYLRSFSIF</sequence>
<dbReference type="EMBL" id="JXCE01000175">
    <property type="protein sequence ID" value="KPA39732.1"/>
    <property type="molecule type" value="Genomic_DNA"/>
</dbReference>
<evidence type="ECO:0000313" key="2">
    <source>
        <dbReference type="EMBL" id="KPA39732.1"/>
    </source>
</evidence>
<evidence type="ECO:0000313" key="3">
    <source>
        <dbReference type="Proteomes" id="UP000037904"/>
    </source>
</evidence>
<comment type="caution">
    <text evidence="2">The sequence shown here is derived from an EMBL/GenBank/DDBJ whole genome shotgun (WGS) entry which is preliminary data.</text>
</comment>
<dbReference type="AlphaFoldDB" id="A0A0M9EU51"/>
<proteinExistence type="predicted"/>
<feature type="chain" id="PRO_5005835068" evidence="1">
    <location>
        <begin position="31"/>
        <end position="75"/>
    </location>
</feature>
<keyword evidence="3" id="KW-1185">Reference proteome</keyword>
<accession>A0A0M9EU51</accession>
<feature type="signal peptide" evidence="1">
    <location>
        <begin position="1"/>
        <end position="30"/>
    </location>
</feature>
<protein>
    <submittedName>
        <fullName evidence="2">Uncharacterized protein</fullName>
    </submittedName>
</protein>
<organism evidence="2 3">
    <name type="scientific">Fusarium langsethiae</name>
    <dbReference type="NCBI Taxonomy" id="179993"/>
    <lineage>
        <taxon>Eukaryota</taxon>
        <taxon>Fungi</taxon>
        <taxon>Dikarya</taxon>
        <taxon>Ascomycota</taxon>
        <taxon>Pezizomycotina</taxon>
        <taxon>Sordariomycetes</taxon>
        <taxon>Hypocreomycetidae</taxon>
        <taxon>Hypocreales</taxon>
        <taxon>Nectriaceae</taxon>
        <taxon>Fusarium</taxon>
    </lineage>
</organism>
<gene>
    <name evidence="2" type="ORF">FLAG1_07424</name>
</gene>
<name>A0A0M9EU51_FUSLA</name>
<keyword evidence="1" id="KW-0732">Signal</keyword>